<dbReference type="SUPFAM" id="SSF51735">
    <property type="entry name" value="NAD(P)-binding Rossmann-fold domains"/>
    <property type="match status" value="1"/>
</dbReference>
<evidence type="ECO:0008006" key="3">
    <source>
        <dbReference type="Google" id="ProtNLM"/>
    </source>
</evidence>
<comment type="caution">
    <text evidence="1">The sequence shown here is derived from an EMBL/GenBank/DDBJ whole genome shotgun (WGS) entry which is preliminary data.</text>
</comment>
<evidence type="ECO:0000313" key="1">
    <source>
        <dbReference type="EMBL" id="MDQ7917979.1"/>
    </source>
</evidence>
<dbReference type="InterPro" id="IPR036291">
    <property type="entry name" value="NAD(P)-bd_dom_sf"/>
</dbReference>
<dbReference type="RefSeq" id="WP_308864872.1">
    <property type="nucleotide sequence ID" value="NZ_JAVHUL010000027.1"/>
</dbReference>
<keyword evidence="2" id="KW-1185">Reference proteome</keyword>
<protein>
    <recommendedName>
        <fullName evidence="3">1-deoxy-D-xylulose 5-phosphate reductoisomerase N-terminal domain-containing protein</fullName>
    </recommendedName>
</protein>
<gene>
    <name evidence="1" type="ORF">RBU60_10360</name>
</gene>
<proteinExistence type="predicted"/>
<sequence length="74" mass="8222">MSKKKSVLLTGASGTVGIECLKQLVKIPALEVTVFNKKTKASVKKLSPFQDKAKLVYGDITNLKQLPIKMWLYI</sequence>
<dbReference type="Proteomes" id="UP001230915">
    <property type="component" value="Unassembled WGS sequence"/>
</dbReference>
<name>A0ABU1A4Z8_9FLAO</name>
<organism evidence="1 2">
    <name type="scientific">Mesonia profundi</name>
    <dbReference type="NCBI Taxonomy" id="3070998"/>
    <lineage>
        <taxon>Bacteria</taxon>
        <taxon>Pseudomonadati</taxon>
        <taxon>Bacteroidota</taxon>
        <taxon>Flavobacteriia</taxon>
        <taxon>Flavobacteriales</taxon>
        <taxon>Flavobacteriaceae</taxon>
        <taxon>Mesonia</taxon>
    </lineage>
</organism>
<dbReference type="Gene3D" id="3.40.50.720">
    <property type="entry name" value="NAD(P)-binding Rossmann-like Domain"/>
    <property type="match status" value="1"/>
</dbReference>
<accession>A0ABU1A4Z8</accession>
<dbReference type="EMBL" id="JAVHUL010000027">
    <property type="protein sequence ID" value="MDQ7917979.1"/>
    <property type="molecule type" value="Genomic_DNA"/>
</dbReference>
<evidence type="ECO:0000313" key="2">
    <source>
        <dbReference type="Proteomes" id="UP001230915"/>
    </source>
</evidence>
<reference evidence="1 2" key="1">
    <citation type="submission" date="2023-08" db="EMBL/GenBank/DDBJ databases">
        <title>Mesonia sp. MT50, isolated from deep-sea sediment of the Mariana Trench.</title>
        <authorList>
            <person name="Fu H."/>
        </authorList>
    </citation>
    <scope>NUCLEOTIDE SEQUENCE [LARGE SCALE GENOMIC DNA]</scope>
    <source>
        <strain evidence="1 2">MT50</strain>
    </source>
</reference>